<evidence type="ECO:0000313" key="2">
    <source>
        <dbReference type="Proteomes" id="UP000443090"/>
    </source>
</evidence>
<feature type="non-terminal residue" evidence="1">
    <location>
        <position position="139"/>
    </location>
</feature>
<dbReference type="PANTHER" id="PTHR39153:SF1">
    <property type="entry name" value="AGR244WP"/>
    <property type="match status" value="1"/>
</dbReference>
<name>A0A8H8S979_9HELO</name>
<dbReference type="Proteomes" id="UP000443090">
    <property type="component" value="Unassembled WGS sequence"/>
</dbReference>
<keyword evidence="2" id="KW-1185">Reference proteome</keyword>
<evidence type="ECO:0008006" key="3">
    <source>
        <dbReference type="Google" id="ProtNLM"/>
    </source>
</evidence>
<evidence type="ECO:0000313" key="1">
    <source>
        <dbReference type="EMBL" id="TVY48022.1"/>
    </source>
</evidence>
<accession>A0A8H8S979</accession>
<organism evidence="1 2">
    <name type="scientific">Lachnellula occidentalis</name>
    <dbReference type="NCBI Taxonomy" id="215460"/>
    <lineage>
        <taxon>Eukaryota</taxon>
        <taxon>Fungi</taxon>
        <taxon>Dikarya</taxon>
        <taxon>Ascomycota</taxon>
        <taxon>Pezizomycotina</taxon>
        <taxon>Leotiomycetes</taxon>
        <taxon>Helotiales</taxon>
        <taxon>Lachnaceae</taxon>
        <taxon>Lachnellula</taxon>
    </lineage>
</organism>
<comment type="caution">
    <text evidence="1">The sequence shown here is derived from an EMBL/GenBank/DDBJ whole genome shotgun (WGS) entry which is preliminary data.</text>
</comment>
<proteinExistence type="predicted"/>
<dbReference type="AlphaFoldDB" id="A0A8H8S979"/>
<protein>
    <recommendedName>
        <fullName evidence="3">Imidazoleglycerol-phosphate dehydratase</fullName>
    </recommendedName>
</protein>
<dbReference type="OrthoDB" id="3979469at2759"/>
<dbReference type="InterPro" id="IPR038882">
    <property type="entry name" value="Rcf3"/>
</dbReference>
<reference evidence="1 2" key="1">
    <citation type="submission" date="2018-05" db="EMBL/GenBank/DDBJ databases">
        <title>Genome sequencing and assembly of the regulated plant pathogen Lachnellula willkommii and related sister species for the development of diagnostic species identification markers.</title>
        <authorList>
            <person name="Giroux E."/>
            <person name="Bilodeau G."/>
        </authorList>
    </citation>
    <scope>NUCLEOTIDE SEQUENCE [LARGE SCALE GENOMIC DNA]</scope>
    <source>
        <strain evidence="1 2">CBS 160.35</strain>
    </source>
</reference>
<dbReference type="EMBL" id="QGMI01000063">
    <property type="protein sequence ID" value="TVY48022.1"/>
    <property type="molecule type" value="Genomic_DNA"/>
</dbReference>
<gene>
    <name evidence="1" type="ORF">LOCC1_G001078</name>
</gene>
<dbReference type="PANTHER" id="PTHR39153">
    <property type="entry name" value="AGR244WP"/>
    <property type="match status" value="1"/>
</dbReference>
<sequence length="139" mass="15317">SWKAALAFTPLSKTKSDVKSTLKMRSTGGLKGEEAKTAAWEATRGAVAGAAKWGLVAAGLGGIGYAMSPIYRGLTIQFKVFIQMSGMIMGSCLEADHRIREYEARVRMQKRIMIDRAVWEKYEQEYGPDGDEPPTEKPQ</sequence>